<dbReference type="Proteomes" id="UP001234178">
    <property type="component" value="Unassembled WGS sequence"/>
</dbReference>
<dbReference type="EMBL" id="JAOYFB010000038">
    <property type="protein sequence ID" value="KAK4025361.1"/>
    <property type="molecule type" value="Genomic_DNA"/>
</dbReference>
<comment type="caution">
    <text evidence="1">The sequence shown here is derived from an EMBL/GenBank/DDBJ whole genome shotgun (WGS) entry which is preliminary data.</text>
</comment>
<keyword evidence="2" id="KW-1185">Reference proteome</keyword>
<sequence>MDLSLAGYHRHAIGLGFVVMIQKNPCPYFEYQRWSRFLKMARWRLQSLVNRFNAVLRHDAKSGQFSAFSTVMEQRTPKEKSYELEED</sequence>
<reference evidence="1 2" key="1">
    <citation type="journal article" date="2023" name="Nucleic Acids Res.">
        <title>The hologenome of Daphnia magna reveals possible DNA methylation and microbiome-mediated evolution of the host genome.</title>
        <authorList>
            <person name="Chaturvedi A."/>
            <person name="Li X."/>
            <person name="Dhandapani V."/>
            <person name="Marshall H."/>
            <person name="Kissane S."/>
            <person name="Cuenca-Cambronero M."/>
            <person name="Asole G."/>
            <person name="Calvet F."/>
            <person name="Ruiz-Romero M."/>
            <person name="Marangio P."/>
            <person name="Guigo R."/>
            <person name="Rago D."/>
            <person name="Mirbahai L."/>
            <person name="Eastwood N."/>
            <person name="Colbourne J.K."/>
            <person name="Zhou J."/>
            <person name="Mallon E."/>
            <person name="Orsini L."/>
        </authorList>
    </citation>
    <scope>NUCLEOTIDE SEQUENCE [LARGE SCALE GENOMIC DNA]</scope>
    <source>
        <strain evidence="1">LRV0_1</strain>
    </source>
</reference>
<gene>
    <name evidence="1" type="ORF">OUZ56_014434</name>
</gene>
<evidence type="ECO:0000313" key="2">
    <source>
        <dbReference type="Proteomes" id="UP001234178"/>
    </source>
</evidence>
<evidence type="ECO:0000313" key="1">
    <source>
        <dbReference type="EMBL" id="KAK4025361.1"/>
    </source>
</evidence>
<name>A0ABR0AJQ7_9CRUS</name>
<proteinExistence type="predicted"/>
<accession>A0ABR0AJQ7</accession>
<organism evidence="1 2">
    <name type="scientific">Daphnia magna</name>
    <dbReference type="NCBI Taxonomy" id="35525"/>
    <lineage>
        <taxon>Eukaryota</taxon>
        <taxon>Metazoa</taxon>
        <taxon>Ecdysozoa</taxon>
        <taxon>Arthropoda</taxon>
        <taxon>Crustacea</taxon>
        <taxon>Branchiopoda</taxon>
        <taxon>Diplostraca</taxon>
        <taxon>Cladocera</taxon>
        <taxon>Anomopoda</taxon>
        <taxon>Daphniidae</taxon>
        <taxon>Daphnia</taxon>
    </lineage>
</organism>
<protein>
    <submittedName>
        <fullName evidence="1">Uncharacterized protein</fullName>
    </submittedName>
</protein>